<feature type="transmembrane region" description="Helical" evidence="13">
    <location>
        <begin position="217"/>
        <end position="243"/>
    </location>
</feature>
<dbReference type="GO" id="GO:0005886">
    <property type="term" value="C:plasma membrane"/>
    <property type="evidence" value="ECO:0007669"/>
    <property type="project" value="UniProtKB-SubCell"/>
</dbReference>
<evidence type="ECO:0000256" key="4">
    <source>
        <dbReference type="ARBA" id="ARBA00022475"/>
    </source>
</evidence>
<evidence type="ECO:0000256" key="5">
    <source>
        <dbReference type="ARBA" id="ARBA00022692"/>
    </source>
</evidence>
<comment type="caution">
    <text evidence="16">The sequence shown here is derived from an EMBL/GenBank/DDBJ whole genome shotgun (WGS) entry which is preliminary data.</text>
</comment>
<reference evidence="16 17" key="1">
    <citation type="submission" date="2018-04" db="EMBL/GenBank/DDBJ databases">
        <authorList>
            <person name="Zhang X."/>
            <person name="Yuan J."/>
            <person name="Li F."/>
            <person name="Xiang J."/>
        </authorList>
    </citation>
    <scope>NUCLEOTIDE SEQUENCE [LARGE SCALE GENOMIC DNA]</scope>
    <source>
        <tissue evidence="16">Muscle</tissue>
    </source>
</reference>
<organism evidence="16 17">
    <name type="scientific">Penaeus vannamei</name>
    <name type="common">Whiteleg shrimp</name>
    <name type="synonym">Litopenaeus vannamei</name>
    <dbReference type="NCBI Taxonomy" id="6689"/>
    <lineage>
        <taxon>Eukaryota</taxon>
        <taxon>Metazoa</taxon>
        <taxon>Ecdysozoa</taxon>
        <taxon>Arthropoda</taxon>
        <taxon>Crustacea</taxon>
        <taxon>Multicrustacea</taxon>
        <taxon>Malacostraca</taxon>
        <taxon>Eumalacostraca</taxon>
        <taxon>Eucarida</taxon>
        <taxon>Decapoda</taxon>
        <taxon>Dendrobranchiata</taxon>
        <taxon>Penaeoidea</taxon>
        <taxon>Penaeidae</taxon>
        <taxon>Penaeus</taxon>
    </lineage>
</organism>
<dbReference type="AlphaFoldDB" id="A0A423SJN8"/>
<evidence type="ECO:0000256" key="9">
    <source>
        <dbReference type="ARBA" id="ARBA00023170"/>
    </source>
</evidence>
<evidence type="ECO:0000259" key="14">
    <source>
        <dbReference type="Pfam" id="PF00060"/>
    </source>
</evidence>
<keyword evidence="17" id="KW-1185">Reference proteome</keyword>
<evidence type="ECO:0000313" key="17">
    <source>
        <dbReference type="Proteomes" id="UP000283509"/>
    </source>
</evidence>
<evidence type="ECO:0000256" key="1">
    <source>
        <dbReference type="ARBA" id="ARBA00004651"/>
    </source>
</evidence>
<evidence type="ECO:0000256" key="13">
    <source>
        <dbReference type="SAM" id="Phobius"/>
    </source>
</evidence>
<evidence type="ECO:0000256" key="2">
    <source>
        <dbReference type="ARBA" id="ARBA00008685"/>
    </source>
</evidence>
<keyword evidence="5 13" id="KW-0812">Transmembrane</keyword>
<keyword evidence="10" id="KW-0325">Glycoprotein</keyword>
<feature type="transmembrane region" description="Helical" evidence="13">
    <location>
        <begin position="158"/>
        <end position="179"/>
    </location>
</feature>
<keyword evidence="6 13" id="KW-1133">Transmembrane helix</keyword>
<evidence type="ECO:0000256" key="7">
    <source>
        <dbReference type="ARBA" id="ARBA00023065"/>
    </source>
</evidence>
<sequence>MPLSLHEALLNPKTLRELQLNPKTFKFRQAVELKVAGESSAFMNFRPDPAMEGRSIMGGPVGNLVSYLARALNFTWYPVRPADATFGSKMPNGSWSGVMGLVNRGEADMGYGPLLMSLERSEGVDFGDTLMFFNFKVMSGRGSPEMNPWGFLYPLTPLVWLGLFAALVCVWLSSVLLLNHALRSSWFDRVVGQFTIHIRVLLRQDLPKRFSHGREMALVGSWMMVTMIVVMGYSSTLVSLLAARNIPQPIQSLSDLVQSDNVVILKPNSGSTTYVLPTMGFGEMAGNSLRILFDDLPLPQQSSTSGIYKELGDLRHKNRMAFIKSKDRGTAIDTLVREGHHSLYDVDFSLANLISDDFSIMGRCDFYLSRESSLASPASVGVTPGSPILPALNHRIHNVLAAGLFDYWLGQAIRNSTVCRKAPNTITVRAPLSLKVCWGMFTVWGVGLLLALLTFSLEIVVANAFAGRAPPSSGNVE</sequence>
<dbReference type="InterPro" id="IPR001320">
    <property type="entry name" value="Iontro_rcpt_C"/>
</dbReference>
<dbReference type="PANTHER" id="PTHR42643:SF24">
    <property type="entry name" value="IONOTROPIC RECEPTOR 60A"/>
    <property type="match status" value="1"/>
</dbReference>
<dbReference type="GO" id="GO:0050906">
    <property type="term" value="P:detection of stimulus involved in sensory perception"/>
    <property type="evidence" value="ECO:0007669"/>
    <property type="project" value="UniProtKB-ARBA"/>
</dbReference>
<keyword evidence="12" id="KW-0407">Ion channel</keyword>
<feature type="transmembrane region" description="Helical" evidence="13">
    <location>
        <begin position="438"/>
        <end position="461"/>
    </location>
</feature>
<evidence type="ECO:0000256" key="12">
    <source>
        <dbReference type="ARBA" id="ARBA00023303"/>
    </source>
</evidence>
<comment type="similarity">
    <text evidence="2">Belongs to the glutamate-gated ion channel (TC 1.A.10.1) family.</text>
</comment>
<dbReference type="Pfam" id="PF10613">
    <property type="entry name" value="Lig_chan-Glu_bd"/>
    <property type="match status" value="1"/>
</dbReference>
<keyword evidence="9 16" id="KW-0675">Receptor</keyword>
<name>A0A423SJN8_PENVA</name>
<keyword evidence="4" id="KW-1003">Cell membrane</keyword>
<dbReference type="Proteomes" id="UP000283509">
    <property type="component" value="Unassembled WGS sequence"/>
</dbReference>
<gene>
    <name evidence="16" type="ORF">C7M84_017619</name>
</gene>
<evidence type="ECO:0000256" key="10">
    <source>
        <dbReference type="ARBA" id="ARBA00023180"/>
    </source>
</evidence>
<evidence type="ECO:0000313" key="16">
    <source>
        <dbReference type="EMBL" id="ROT64436.1"/>
    </source>
</evidence>
<dbReference type="SUPFAM" id="SSF53850">
    <property type="entry name" value="Periplasmic binding protein-like II"/>
    <property type="match status" value="1"/>
</dbReference>
<keyword evidence="11" id="KW-1071">Ligand-gated ion channel</keyword>
<dbReference type="PANTHER" id="PTHR42643">
    <property type="entry name" value="IONOTROPIC RECEPTOR 20A-RELATED"/>
    <property type="match status" value="1"/>
</dbReference>
<evidence type="ECO:0000256" key="11">
    <source>
        <dbReference type="ARBA" id="ARBA00023286"/>
    </source>
</evidence>
<feature type="domain" description="Ionotropic glutamate receptor L-glutamate and glycine-binding" evidence="15">
    <location>
        <begin position="42"/>
        <end position="138"/>
    </location>
</feature>
<keyword evidence="7" id="KW-0406">Ion transport</keyword>
<dbReference type="InterPro" id="IPR052192">
    <property type="entry name" value="Insect_Ionotropic_Sensory_Rcpt"/>
</dbReference>
<comment type="subcellular location">
    <subcellularLocation>
        <location evidence="1">Cell membrane</location>
        <topology evidence="1">Multi-pass membrane protein</topology>
    </subcellularLocation>
</comment>
<dbReference type="Gene3D" id="1.10.287.70">
    <property type="match status" value="1"/>
</dbReference>
<keyword evidence="3" id="KW-0813">Transport</keyword>
<dbReference type="InterPro" id="IPR019594">
    <property type="entry name" value="Glu/Gly-bd"/>
</dbReference>
<evidence type="ECO:0000256" key="6">
    <source>
        <dbReference type="ARBA" id="ARBA00022989"/>
    </source>
</evidence>
<evidence type="ECO:0000259" key="15">
    <source>
        <dbReference type="Pfam" id="PF10613"/>
    </source>
</evidence>
<proteinExistence type="inferred from homology"/>
<keyword evidence="8 13" id="KW-0472">Membrane</keyword>
<dbReference type="Gene3D" id="3.40.190.10">
    <property type="entry name" value="Periplasmic binding protein-like II"/>
    <property type="match status" value="1"/>
</dbReference>
<evidence type="ECO:0000256" key="8">
    <source>
        <dbReference type="ARBA" id="ARBA00023136"/>
    </source>
</evidence>
<accession>A0A423SJN8</accession>
<reference evidence="16 17" key="2">
    <citation type="submission" date="2019-01" db="EMBL/GenBank/DDBJ databases">
        <title>The decoding of complex shrimp genome reveals the adaptation for benthos swimmer, frequently molting mechanism and breeding impact on genome.</title>
        <authorList>
            <person name="Sun Y."/>
            <person name="Gao Y."/>
            <person name="Yu Y."/>
        </authorList>
    </citation>
    <scope>NUCLEOTIDE SEQUENCE [LARGE SCALE GENOMIC DNA]</scope>
    <source>
        <tissue evidence="16">Muscle</tissue>
    </source>
</reference>
<dbReference type="Pfam" id="PF00060">
    <property type="entry name" value="Lig_chan"/>
    <property type="match status" value="1"/>
</dbReference>
<protein>
    <submittedName>
        <fullName evidence="16">Olfactory ionotropic receptor IR7</fullName>
    </submittedName>
</protein>
<dbReference type="OrthoDB" id="6117597at2759"/>
<dbReference type="EMBL" id="QCYY01003251">
    <property type="protein sequence ID" value="ROT64436.1"/>
    <property type="molecule type" value="Genomic_DNA"/>
</dbReference>
<evidence type="ECO:0000256" key="3">
    <source>
        <dbReference type="ARBA" id="ARBA00022448"/>
    </source>
</evidence>
<dbReference type="GO" id="GO:0015276">
    <property type="term" value="F:ligand-gated monoatomic ion channel activity"/>
    <property type="evidence" value="ECO:0007669"/>
    <property type="project" value="InterPro"/>
</dbReference>
<feature type="domain" description="Ionotropic glutamate receptor C-terminal" evidence="14">
    <location>
        <begin position="212"/>
        <end position="448"/>
    </location>
</feature>